<feature type="transmembrane region" description="Helical" evidence="11">
    <location>
        <begin position="110"/>
        <end position="133"/>
    </location>
</feature>
<feature type="transmembrane region" description="Helical" evidence="11">
    <location>
        <begin position="145"/>
        <end position="166"/>
    </location>
</feature>
<keyword evidence="5 11" id="KW-0812">Transmembrane</keyword>
<dbReference type="GO" id="GO:0006629">
    <property type="term" value="P:lipid metabolic process"/>
    <property type="evidence" value="ECO:0007669"/>
    <property type="project" value="UniProtKB-KW"/>
</dbReference>
<evidence type="ECO:0000256" key="4">
    <source>
        <dbReference type="ARBA" id="ARBA00022679"/>
    </source>
</evidence>
<feature type="transmembrane region" description="Helical" evidence="11">
    <location>
        <begin position="83"/>
        <end position="104"/>
    </location>
</feature>
<feature type="transmembrane region" description="Helical" evidence="11">
    <location>
        <begin position="178"/>
        <end position="199"/>
    </location>
</feature>
<reference evidence="12 13" key="1">
    <citation type="journal article" date="2014" name="Genome Biol. Evol.">
        <title>The secreted proteins of Achlya hypogyna and Thraustotheca clavata identify the ancestral oomycete secretome and reveal gene acquisitions by horizontal gene transfer.</title>
        <authorList>
            <person name="Misner I."/>
            <person name="Blouin N."/>
            <person name="Leonard G."/>
            <person name="Richards T.A."/>
            <person name="Lane C.E."/>
        </authorList>
    </citation>
    <scope>NUCLEOTIDE SEQUENCE [LARGE SCALE GENOMIC DNA]</scope>
    <source>
        <strain evidence="12 13">ATCC 48635</strain>
    </source>
</reference>
<name>A0A1V9Z8M0_ACHHY</name>
<keyword evidence="10 12" id="KW-0012">Acyltransferase</keyword>
<accession>A0A1V9Z8M0</accession>
<evidence type="ECO:0000256" key="7">
    <source>
        <dbReference type="ARBA" id="ARBA00022989"/>
    </source>
</evidence>
<protein>
    <submittedName>
        <fullName evidence="12">Diacylglycerol O-acyltransferase</fullName>
    </submittedName>
</protein>
<feature type="transmembrane region" description="Helical" evidence="11">
    <location>
        <begin position="223"/>
        <end position="246"/>
    </location>
</feature>
<feature type="transmembrane region" description="Helical" evidence="11">
    <location>
        <begin position="12"/>
        <end position="31"/>
    </location>
</feature>
<evidence type="ECO:0000256" key="9">
    <source>
        <dbReference type="ARBA" id="ARBA00023136"/>
    </source>
</evidence>
<organism evidence="12 13">
    <name type="scientific">Achlya hypogyna</name>
    <name type="common">Oomycete</name>
    <name type="synonym">Protoachlya hypogyna</name>
    <dbReference type="NCBI Taxonomy" id="1202772"/>
    <lineage>
        <taxon>Eukaryota</taxon>
        <taxon>Sar</taxon>
        <taxon>Stramenopiles</taxon>
        <taxon>Oomycota</taxon>
        <taxon>Saprolegniomycetes</taxon>
        <taxon>Saprolegniales</taxon>
        <taxon>Achlyaceae</taxon>
        <taxon>Achlya</taxon>
    </lineage>
</organism>
<dbReference type="CDD" id="cd07987">
    <property type="entry name" value="LPLAT_MGAT-like"/>
    <property type="match status" value="1"/>
</dbReference>
<evidence type="ECO:0000256" key="11">
    <source>
        <dbReference type="SAM" id="Phobius"/>
    </source>
</evidence>
<evidence type="ECO:0000256" key="2">
    <source>
        <dbReference type="ARBA" id="ARBA00005420"/>
    </source>
</evidence>
<dbReference type="PANTHER" id="PTHR12317">
    <property type="entry name" value="DIACYLGLYCEROL O-ACYLTRANSFERASE"/>
    <property type="match status" value="1"/>
</dbReference>
<keyword evidence="13" id="KW-1185">Reference proteome</keyword>
<evidence type="ECO:0000256" key="5">
    <source>
        <dbReference type="ARBA" id="ARBA00022692"/>
    </source>
</evidence>
<dbReference type="Pfam" id="PF03982">
    <property type="entry name" value="DAGAT"/>
    <property type="match status" value="1"/>
</dbReference>
<evidence type="ECO:0000256" key="3">
    <source>
        <dbReference type="ARBA" id="ARBA00022516"/>
    </source>
</evidence>
<keyword evidence="6" id="KW-0256">Endoplasmic reticulum</keyword>
<evidence type="ECO:0000313" key="13">
    <source>
        <dbReference type="Proteomes" id="UP000243579"/>
    </source>
</evidence>
<feature type="transmembrane region" description="Helical" evidence="11">
    <location>
        <begin position="51"/>
        <end position="71"/>
    </location>
</feature>
<dbReference type="OrthoDB" id="264532at2759"/>
<feature type="transmembrane region" description="Helical" evidence="11">
    <location>
        <begin position="387"/>
        <end position="410"/>
    </location>
</feature>
<dbReference type="GO" id="GO:0008374">
    <property type="term" value="F:O-acyltransferase activity"/>
    <property type="evidence" value="ECO:0007669"/>
    <property type="project" value="InterPro"/>
</dbReference>
<feature type="transmembrane region" description="Helical" evidence="11">
    <location>
        <begin position="361"/>
        <end position="381"/>
    </location>
</feature>
<dbReference type="InterPro" id="IPR007130">
    <property type="entry name" value="DAGAT"/>
</dbReference>
<dbReference type="GO" id="GO:0005789">
    <property type="term" value="C:endoplasmic reticulum membrane"/>
    <property type="evidence" value="ECO:0007669"/>
    <property type="project" value="UniProtKB-SubCell"/>
</dbReference>
<dbReference type="EMBL" id="JNBR01000366">
    <property type="protein sequence ID" value="OQR94346.1"/>
    <property type="molecule type" value="Genomic_DNA"/>
</dbReference>
<dbReference type="AlphaFoldDB" id="A0A1V9Z8M0"/>
<dbReference type="Proteomes" id="UP000243579">
    <property type="component" value="Unassembled WGS sequence"/>
</dbReference>
<evidence type="ECO:0000256" key="6">
    <source>
        <dbReference type="ARBA" id="ARBA00022824"/>
    </source>
</evidence>
<keyword evidence="4 12" id="KW-0808">Transferase</keyword>
<comment type="similarity">
    <text evidence="2">Belongs to the diacylglycerol acyltransferase family.</text>
</comment>
<dbReference type="PANTHER" id="PTHR12317:SF34">
    <property type="entry name" value="ACYLTRANSFERASE"/>
    <property type="match status" value="1"/>
</dbReference>
<keyword evidence="3" id="KW-0444">Lipid biosynthesis</keyword>
<evidence type="ECO:0000256" key="8">
    <source>
        <dbReference type="ARBA" id="ARBA00023098"/>
    </source>
</evidence>
<evidence type="ECO:0000313" key="12">
    <source>
        <dbReference type="EMBL" id="OQR94346.1"/>
    </source>
</evidence>
<sequence length="669" mass="73307">MKLATERSPTSWRTVAVCLVVADFTAFLLRVSTDVYHYAVMALVHPWLHDAATFVLFFAVPLTHVLLLSVAADGDGCSGTFRAYHVASWVIYAIALCGSLAASLELPSPIRSISATCLCFIAEMFMVSAILVLEKTQSGLAKAPLFVHNYIHLLAIVGASFLALVADAQTDAVASDASLGSLLLCIAAVTSTYGLGGILNNEAHGWRFFQPFRGGGRFVRMQFVAWTTFSVSLLLQTLFLLSFLIIELEVVVGLMGYAAASALFSQISMMVSLRFYQPPPKAPRETALLDLATTALFCNLPLFGYLPFVIAFAFADLTWAAVAAYSSVYIIGTTLMAIALPSMVAFYERHAHRSPWYHPKFWICPLLFYVLPAASTVYHYMHALPAARATAVVAAAWYLYYIGTMVGMPAQTGCRMRRRIIGTGSPLVEAVARYFSATVIRTAPLDPAATYVFGFHPHGITPLTVMWLQLCAAWRAVFPNVFAVPLTASVVHYVPLLRDGLQFFGAREVTRRTFEASLAAKQSVMVVPGGQAEMLHSRSGERQIRVFTGHKGFLRLALEHGAPLVPVLSFQEGEVLDNVQMPALQQWTVKKFAVPCPFFPYGTFYLPIPRRLPMTVAVGAPIPVPHIAKPSVDDVHRLHGVYFGALRTLFETHKAQAGCDGFELVYIDE</sequence>
<evidence type="ECO:0000256" key="1">
    <source>
        <dbReference type="ARBA" id="ARBA00004477"/>
    </source>
</evidence>
<feature type="transmembrane region" description="Helical" evidence="11">
    <location>
        <begin position="288"/>
        <end position="313"/>
    </location>
</feature>
<feature type="transmembrane region" description="Helical" evidence="11">
    <location>
        <begin position="252"/>
        <end position="276"/>
    </location>
</feature>
<keyword evidence="7 11" id="KW-1133">Transmembrane helix</keyword>
<proteinExistence type="inferred from homology"/>
<keyword evidence="8" id="KW-0443">Lipid metabolism</keyword>
<feature type="transmembrane region" description="Helical" evidence="11">
    <location>
        <begin position="319"/>
        <end position="340"/>
    </location>
</feature>
<comment type="caution">
    <text evidence="12">The sequence shown here is derived from an EMBL/GenBank/DDBJ whole genome shotgun (WGS) entry which is preliminary data.</text>
</comment>
<evidence type="ECO:0000256" key="10">
    <source>
        <dbReference type="ARBA" id="ARBA00023315"/>
    </source>
</evidence>
<comment type="subcellular location">
    <subcellularLocation>
        <location evidence="1">Endoplasmic reticulum membrane</location>
        <topology evidence="1">Multi-pass membrane protein</topology>
    </subcellularLocation>
</comment>
<gene>
    <name evidence="12" type="ORF">ACHHYP_01466</name>
</gene>
<dbReference type="STRING" id="1202772.A0A1V9Z8M0"/>
<keyword evidence="9 11" id="KW-0472">Membrane</keyword>